<evidence type="ECO:0000313" key="3">
    <source>
        <dbReference type="Proteomes" id="UP001474421"/>
    </source>
</evidence>
<keyword evidence="3" id="KW-1185">Reference proteome</keyword>
<evidence type="ECO:0000313" key="2">
    <source>
        <dbReference type="EMBL" id="KAK9400476.1"/>
    </source>
</evidence>
<organism evidence="2 3">
    <name type="scientific">Crotalus adamanteus</name>
    <name type="common">Eastern diamondback rattlesnake</name>
    <dbReference type="NCBI Taxonomy" id="8729"/>
    <lineage>
        <taxon>Eukaryota</taxon>
        <taxon>Metazoa</taxon>
        <taxon>Chordata</taxon>
        <taxon>Craniata</taxon>
        <taxon>Vertebrata</taxon>
        <taxon>Euteleostomi</taxon>
        <taxon>Lepidosauria</taxon>
        <taxon>Squamata</taxon>
        <taxon>Bifurcata</taxon>
        <taxon>Unidentata</taxon>
        <taxon>Episquamata</taxon>
        <taxon>Toxicofera</taxon>
        <taxon>Serpentes</taxon>
        <taxon>Colubroidea</taxon>
        <taxon>Viperidae</taxon>
        <taxon>Crotalinae</taxon>
        <taxon>Crotalus</taxon>
    </lineage>
</organism>
<dbReference type="EMBL" id="JAOTOJ010000005">
    <property type="protein sequence ID" value="KAK9400476.1"/>
    <property type="molecule type" value="Genomic_DNA"/>
</dbReference>
<feature type="compositionally biased region" description="Polar residues" evidence="1">
    <location>
        <begin position="9"/>
        <end position="22"/>
    </location>
</feature>
<sequence length="103" mass="11954">MAPEAFVQRSHNSVVQRGTDSTAGRLGKELRHHRSLVPWLLPGCMLTSTEAEQQQWSKEIDKCLYREKTYVKRLVKFLLLGVDEHSKSILLKQMLIIHQHHPL</sequence>
<accession>A0AAW1BF67</accession>
<gene>
    <name evidence="2" type="ORF">NXF25_011190</name>
</gene>
<dbReference type="InterPro" id="IPR027417">
    <property type="entry name" value="P-loop_NTPase"/>
</dbReference>
<evidence type="ECO:0000256" key="1">
    <source>
        <dbReference type="SAM" id="MobiDB-lite"/>
    </source>
</evidence>
<dbReference type="Proteomes" id="UP001474421">
    <property type="component" value="Unassembled WGS sequence"/>
</dbReference>
<dbReference type="Gene3D" id="3.40.50.300">
    <property type="entry name" value="P-loop containing nucleotide triphosphate hydrolases"/>
    <property type="match status" value="1"/>
</dbReference>
<comment type="caution">
    <text evidence="2">The sequence shown here is derived from an EMBL/GenBank/DDBJ whole genome shotgun (WGS) entry which is preliminary data.</text>
</comment>
<dbReference type="AlphaFoldDB" id="A0AAW1BF67"/>
<proteinExistence type="predicted"/>
<feature type="region of interest" description="Disordered" evidence="1">
    <location>
        <begin position="1"/>
        <end position="26"/>
    </location>
</feature>
<reference evidence="2 3" key="1">
    <citation type="journal article" date="2024" name="Proc. Natl. Acad. Sci. U.S.A.">
        <title>The genetic regulatory architecture and epigenomic basis for age-related changes in rattlesnake venom.</title>
        <authorList>
            <person name="Hogan M.P."/>
            <person name="Holding M.L."/>
            <person name="Nystrom G.S."/>
            <person name="Colston T.J."/>
            <person name="Bartlett D.A."/>
            <person name="Mason A.J."/>
            <person name="Ellsworth S.A."/>
            <person name="Rautsaw R.M."/>
            <person name="Lawrence K.C."/>
            <person name="Strickland J.L."/>
            <person name="He B."/>
            <person name="Fraser P."/>
            <person name="Margres M.J."/>
            <person name="Gilbert D.M."/>
            <person name="Gibbs H.L."/>
            <person name="Parkinson C.L."/>
            <person name="Rokyta D.R."/>
        </authorList>
    </citation>
    <scope>NUCLEOTIDE SEQUENCE [LARGE SCALE GENOMIC DNA]</scope>
    <source>
        <strain evidence="2">DRR0105</strain>
    </source>
</reference>
<name>A0AAW1BF67_CROAD</name>
<protein>
    <submittedName>
        <fullName evidence="2">Guanine nucleotide-binding protein subunit alpha-13</fullName>
    </submittedName>
</protein>